<evidence type="ECO:0000313" key="2">
    <source>
        <dbReference type="EMBL" id="KAK7694567.1"/>
    </source>
</evidence>
<sequence>MSSPTSAAQDLPHYVLVSHTSGGGNPNPNAAPSATTFSHPIIEYHYADDSPNTLLPKEGEHVIVLDYSGSAEIPSTVKSLSSDLAAVGLRVTEAPGATTHEDGTIRNNKMFVIDTISLPEEIVDIDQFNSAHDVLARFKQRNAVLHQALEYGQHTAQLDTDAAPIPSLTSPVPEE</sequence>
<feature type="region of interest" description="Disordered" evidence="1">
    <location>
        <begin position="16"/>
        <end position="35"/>
    </location>
</feature>
<name>A0AAW0GPK4_9APHY</name>
<evidence type="ECO:0000256" key="1">
    <source>
        <dbReference type="SAM" id="MobiDB-lite"/>
    </source>
</evidence>
<proteinExistence type="predicted"/>
<feature type="compositionally biased region" description="Polar residues" evidence="1">
    <location>
        <begin position="26"/>
        <end position="35"/>
    </location>
</feature>
<accession>A0AAW0GPK4</accession>
<reference evidence="2 3" key="1">
    <citation type="submission" date="2022-09" db="EMBL/GenBank/DDBJ databases">
        <authorList>
            <person name="Palmer J.M."/>
        </authorList>
    </citation>
    <scope>NUCLEOTIDE SEQUENCE [LARGE SCALE GENOMIC DNA]</scope>
    <source>
        <strain evidence="2 3">DSM 7382</strain>
    </source>
</reference>
<dbReference type="AlphaFoldDB" id="A0AAW0GPK4"/>
<keyword evidence="3" id="KW-1185">Reference proteome</keyword>
<dbReference type="Proteomes" id="UP001385951">
    <property type="component" value="Unassembled WGS sequence"/>
</dbReference>
<organism evidence="2 3">
    <name type="scientific">Cerrena zonata</name>
    <dbReference type="NCBI Taxonomy" id="2478898"/>
    <lineage>
        <taxon>Eukaryota</taxon>
        <taxon>Fungi</taxon>
        <taxon>Dikarya</taxon>
        <taxon>Basidiomycota</taxon>
        <taxon>Agaricomycotina</taxon>
        <taxon>Agaricomycetes</taxon>
        <taxon>Polyporales</taxon>
        <taxon>Cerrenaceae</taxon>
        <taxon>Cerrena</taxon>
    </lineage>
</organism>
<dbReference type="EMBL" id="JASBNA010000002">
    <property type="protein sequence ID" value="KAK7694567.1"/>
    <property type="molecule type" value="Genomic_DNA"/>
</dbReference>
<gene>
    <name evidence="2" type="ORF">QCA50_001753</name>
</gene>
<comment type="caution">
    <text evidence="2">The sequence shown here is derived from an EMBL/GenBank/DDBJ whole genome shotgun (WGS) entry which is preliminary data.</text>
</comment>
<protein>
    <submittedName>
        <fullName evidence="2">Uncharacterized protein</fullName>
    </submittedName>
</protein>
<evidence type="ECO:0000313" key="3">
    <source>
        <dbReference type="Proteomes" id="UP001385951"/>
    </source>
</evidence>